<keyword evidence="6" id="KW-0444">Lipid biosynthesis</keyword>
<reference evidence="11 12" key="2">
    <citation type="journal article" date="2022" name="Mol. Biol. Evol.">
        <title>Comparative Genomics Reveals Insights into the Divergent Evolution of Astigmatic Mites and Household Pest Adaptations.</title>
        <authorList>
            <person name="Xiong Q."/>
            <person name="Wan A.T."/>
            <person name="Liu X."/>
            <person name="Fung C.S."/>
            <person name="Xiao X."/>
            <person name="Malainual N."/>
            <person name="Hou J."/>
            <person name="Wang L."/>
            <person name="Wang M."/>
            <person name="Yang K.Y."/>
            <person name="Cui Y."/>
            <person name="Leung E.L."/>
            <person name="Nong W."/>
            <person name="Shin S.K."/>
            <person name="Au S.W."/>
            <person name="Jeong K.Y."/>
            <person name="Chew F.T."/>
            <person name="Hui J.H."/>
            <person name="Leung T.F."/>
            <person name="Tungtrongchitr A."/>
            <person name="Zhong N."/>
            <person name="Liu Z."/>
            <person name="Tsui S.K."/>
        </authorList>
    </citation>
    <scope>NUCLEOTIDE SEQUENCE [LARGE SCALE GENOMIC DNA]</scope>
    <source>
        <strain evidence="11">Derp</strain>
    </source>
</reference>
<keyword evidence="6" id="KW-0753">Steroid metabolism</keyword>
<dbReference type="PROSITE" id="PS50005">
    <property type="entry name" value="TPR"/>
    <property type="match status" value="2"/>
</dbReference>
<dbReference type="Proteomes" id="UP000887458">
    <property type="component" value="Unassembled WGS sequence"/>
</dbReference>
<sequence>MKIMAILQTIYYRLIRETIIPLLLMIITPNAAILLPYIVIYQRAELISTFKKYSVLNLVNHVWSSIDFFDGECWSIVIITLIWALLSLLIIPGKKYYGPTTNNFRPQYWHTGFKFYLISMVITVPIIWHYSVLHLYYKIPNLIAILVVFGFVFCLFLFFKGLIAPDPGLYDMTGNPIFDFYWGIELYPQLGEYISLKVLINSRFGLWLWQLIVLICWKAHYELYNSQYGKGNIIYPITTSTLLTTIYLAKFYYWEDGYMQTIDICVDRFGFMIAWGCIAFVPGFFTLPSLYLVKNSPNISYIAIINLFIFALGTFSIIAEYIADYQRQLVRQTNGDCLIWSKKPVIIRAKYKDSKNVERNSVLLASGFWGLARHTNYVLELLIALAIGAPALATSIIPYLYFFFLFVLIIHRSMRDDDKCSKKYGRYWQEYCRLILSRYNLKPSNENVVDSNNVKNKSNLIPTFDEFVAKRDYVGILTLIECNAGPDKNNIIQNELWRAFAHFRLGEYRKAIETYEKIKRNKESNNSQQISNVELLSCCCKFYLGESIDQKFIESYDGPYKPLAERLKIYLDLKNDESTIESMDRIQKVLSKTVEDQLCLASVHFYRNQYQEAIDIYKKILLEDKNYLALNVYIALCYYLLDYYDVSQEVLALYWQKHPKSIIASNLKACNNYRLYNGTTAEMELRNLIESFPTNFSYAKDFIRHNLVVFLNGEGAFQVLPSLMRTIPEAKLNLTIFYLKNDKNDEADNLIKNVEPKIPIEYILKAIINSNIGQSQNSHEHLKIAQNYFQLVGSSPAECDTIQGRQCMASYFFLIRQFEEVVLYLSSIKSYFYNDDAFNFNYGQAKMMMHSFKEAEEALLMIENENLKKDLVYICCLTRCYIMNAKPTKAWDMYLKYQQSKESTILLHLIANDCYKMGHFLVALRAFDILEKLDKSPEYWEGKRGAAAGVLQKILNKHDPIEHLYEAIKLLRNSTNPQANQMITIMKNYSQEIYYKQKNNNINIMATIPSTIVAKKFTKELVPFERYNWLYHLHFVQNDYDGCIEQMNRLQVESEYCIFLKGLIKLRQGDAKSALQQFNLLKSINNTTYIKSIARCLLILGKHQNVCDIIKEAGLKIAQHDWELWTLYGYALLYMGSTLQAKEAFQNALQNTCQVEPFIALAKCQIAEKDYKSAIFVLRRATEISPNDLHLATKLGILLYTTGIVSKGIEKIYEADGQTNTPDLALTIAMGTILQEIKQDIDGAFQRYRQSNVFECPILWNNLGICFASKSKYVAAITCLKRAFFLHPLDWRINYNLGLINLKLKQYASSFQFFKNTVAFCTVPNPNLLTLLAICLEFLNDIPNSMQAHQAACKSIETTGAISLINYAVFLSTNDYESNREKIIEIMMEFEKCWLKRKNNSSEFDDNIMKTATALATQLNISTHLSWLKPKELPPSSSSSSLQN</sequence>
<dbReference type="PROSITE" id="PS01018">
    <property type="entry name" value="STEROL_REDUCT_2"/>
    <property type="match status" value="1"/>
</dbReference>
<dbReference type="Gene3D" id="1.25.40.10">
    <property type="entry name" value="Tetratricopeptide repeat domain"/>
    <property type="match status" value="2"/>
</dbReference>
<dbReference type="EMBL" id="NJHN03000060">
    <property type="protein sequence ID" value="KAH9419183.1"/>
    <property type="molecule type" value="Genomic_DNA"/>
</dbReference>
<evidence type="ECO:0000256" key="5">
    <source>
        <dbReference type="ARBA" id="ARBA00022737"/>
    </source>
</evidence>
<keyword evidence="6" id="KW-0756">Sterol biosynthesis</keyword>
<keyword evidence="7 9" id="KW-0802">TPR repeat</keyword>
<dbReference type="SUPFAM" id="SSF48452">
    <property type="entry name" value="TPR-like"/>
    <property type="match status" value="2"/>
</dbReference>
<dbReference type="InterPro" id="IPR011990">
    <property type="entry name" value="TPR-like_helical_dom_sf"/>
</dbReference>
<reference evidence="11 12" key="1">
    <citation type="journal article" date="2018" name="J. Allergy Clin. Immunol.">
        <title>High-quality assembly of Dermatophagoides pteronyssinus genome and transcriptome reveals a wide range of novel allergens.</title>
        <authorList>
            <person name="Liu X.Y."/>
            <person name="Yang K.Y."/>
            <person name="Wang M.Q."/>
            <person name="Kwok J.S."/>
            <person name="Zeng X."/>
            <person name="Yang Z."/>
            <person name="Xiao X.J."/>
            <person name="Lau C.P."/>
            <person name="Li Y."/>
            <person name="Huang Z.M."/>
            <person name="Ba J.G."/>
            <person name="Yim A.K."/>
            <person name="Ouyang C.Y."/>
            <person name="Ngai S.M."/>
            <person name="Chan T.F."/>
            <person name="Leung E.L."/>
            <person name="Liu L."/>
            <person name="Liu Z.G."/>
            <person name="Tsui S.K."/>
        </authorList>
    </citation>
    <scope>NUCLEOTIDE SEQUENCE [LARGE SCALE GENOMIC DNA]</scope>
    <source>
        <strain evidence="11">Derp</strain>
    </source>
</reference>
<name>A0ABQ8J998_DERPT</name>
<dbReference type="Gene3D" id="1.20.120.1630">
    <property type="match status" value="1"/>
</dbReference>
<evidence type="ECO:0000256" key="10">
    <source>
        <dbReference type="SAM" id="Phobius"/>
    </source>
</evidence>
<feature type="repeat" description="TPR" evidence="9">
    <location>
        <begin position="1155"/>
        <end position="1188"/>
    </location>
</feature>
<dbReference type="InterPro" id="IPR001171">
    <property type="entry name" value="ERG24_DHCR-like"/>
</dbReference>
<keyword evidence="12" id="KW-1185">Reference proteome</keyword>
<feature type="transmembrane region" description="Helical" evidence="10">
    <location>
        <begin position="113"/>
        <end position="133"/>
    </location>
</feature>
<feature type="transmembrane region" description="Helical" evidence="10">
    <location>
        <begin position="299"/>
        <end position="323"/>
    </location>
</feature>
<keyword evidence="6" id="KW-0153">Cholesterol metabolism</keyword>
<evidence type="ECO:0000256" key="2">
    <source>
        <dbReference type="ARBA" id="ARBA00004770"/>
    </source>
</evidence>
<dbReference type="InterPro" id="IPR018083">
    <property type="entry name" value="Sterol_reductase_CS"/>
</dbReference>
<dbReference type="PROSITE" id="PS01017">
    <property type="entry name" value="STEROL_REDUCT_1"/>
    <property type="match status" value="1"/>
</dbReference>
<keyword evidence="6" id="KW-0443">Lipid metabolism</keyword>
<keyword evidence="10" id="KW-0812">Transmembrane</keyword>
<keyword evidence="5" id="KW-0677">Repeat</keyword>
<feature type="repeat" description="TPR" evidence="9">
    <location>
        <begin position="1257"/>
        <end position="1290"/>
    </location>
</feature>
<comment type="subcellular location">
    <subcellularLocation>
        <location evidence="1">Cell projection</location>
        <location evidence="1">Cilium</location>
    </subcellularLocation>
</comment>
<feature type="transmembrane region" description="Helical" evidence="10">
    <location>
        <begin position="381"/>
        <end position="410"/>
    </location>
</feature>
<feature type="transmembrane region" description="Helical" evidence="10">
    <location>
        <begin position="233"/>
        <end position="253"/>
    </location>
</feature>
<comment type="similarity">
    <text evidence="3">Belongs to the IFT56 family.</text>
</comment>
<evidence type="ECO:0000256" key="3">
    <source>
        <dbReference type="ARBA" id="ARBA00007834"/>
    </source>
</evidence>
<dbReference type="Pfam" id="PF13181">
    <property type="entry name" value="TPR_8"/>
    <property type="match status" value="1"/>
</dbReference>
<comment type="pathway">
    <text evidence="2">Steroid biosynthesis; cholesterol biosynthesis.</text>
</comment>
<feature type="transmembrane region" description="Helical" evidence="10">
    <location>
        <begin position="20"/>
        <end position="40"/>
    </location>
</feature>
<comment type="caution">
    <text evidence="11">The sequence shown here is derived from an EMBL/GenBank/DDBJ whole genome shotgun (WGS) entry which is preliminary data.</text>
</comment>
<dbReference type="PANTHER" id="PTHR14781">
    <property type="entry name" value="INTRAFLAGELLAR TRANSPORT PROTEIN 56"/>
    <property type="match status" value="1"/>
</dbReference>
<evidence type="ECO:0000256" key="9">
    <source>
        <dbReference type="PROSITE-ProRule" id="PRU00339"/>
    </source>
</evidence>
<dbReference type="SMART" id="SM00028">
    <property type="entry name" value="TPR"/>
    <property type="match status" value="6"/>
</dbReference>
<keyword evidence="8" id="KW-0966">Cell projection</keyword>
<evidence type="ECO:0000256" key="7">
    <source>
        <dbReference type="ARBA" id="ARBA00022803"/>
    </source>
</evidence>
<feature type="transmembrane region" description="Helical" evidence="10">
    <location>
        <begin position="273"/>
        <end position="293"/>
    </location>
</feature>
<dbReference type="PANTHER" id="PTHR14781:SF0">
    <property type="entry name" value="INTRAFLAGELLAR TRANSPORT PROTEIN 56"/>
    <property type="match status" value="1"/>
</dbReference>
<evidence type="ECO:0000313" key="11">
    <source>
        <dbReference type="EMBL" id="KAH9419183.1"/>
    </source>
</evidence>
<dbReference type="InterPro" id="IPR019734">
    <property type="entry name" value="TPR_rpt"/>
</dbReference>
<accession>A0ABQ8J998</accession>
<dbReference type="Pfam" id="PF01222">
    <property type="entry name" value="ERG4_ERG24"/>
    <property type="match status" value="1"/>
</dbReference>
<proteinExistence type="inferred from homology"/>
<dbReference type="Pfam" id="PF13432">
    <property type="entry name" value="TPR_16"/>
    <property type="match status" value="1"/>
</dbReference>
<keyword evidence="10" id="KW-1133">Transmembrane helix</keyword>
<feature type="transmembrane region" description="Helical" evidence="10">
    <location>
        <begin position="204"/>
        <end position="221"/>
    </location>
</feature>
<feature type="transmembrane region" description="Helical" evidence="10">
    <location>
        <begin position="74"/>
        <end position="92"/>
    </location>
</feature>
<evidence type="ECO:0000313" key="12">
    <source>
        <dbReference type="Proteomes" id="UP000887458"/>
    </source>
</evidence>
<keyword evidence="6" id="KW-0152">Cholesterol biosynthesis</keyword>
<gene>
    <name evidence="11" type="primary">TTC26</name>
    <name evidence="11" type="ORF">DERP_005687</name>
</gene>
<evidence type="ECO:0000256" key="4">
    <source>
        <dbReference type="ARBA" id="ARBA00019387"/>
    </source>
</evidence>
<organism evidence="11 12">
    <name type="scientific">Dermatophagoides pteronyssinus</name>
    <name type="common">European house dust mite</name>
    <dbReference type="NCBI Taxonomy" id="6956"/>
    <lineage>
        <taxon>Eukaryota</taxon>
        <taxon>Metazoa</taxon>
        <taxon>Ecdysozoa</taxon>
        <taxon>Arthropoda</taxon>
        <taxon>Chelicerata</taxon>
        <taxon>Arachnida</taxon>
        <taxon>Acari</taxon>
        <taxon>Acariformes</taxon>
        <taxon>Sarcoptiformes</taxon>
        <taxon>Astigmata</taxon>
        <taxon>Psoroptidia</taxon>
        <taxon>Analgoidea</taxon>
        <taxon>Pyroglyphidae</taxon>
        <taxon>Dermatophagoidinae</taxon>
        <taxon>Dermatophagoides</taxon>
    </lineage>
</organism>
<feature type="transmembrane region" description="Helical" evidence="10">
    <location>
        <begin position="139"/>
        <end position="159"/>
    </location>
</feature>
<dbReference type="InterPro" id="IPR030511">
    <property type="entry name" value="TTC26"/>
</dbReference>
<keyword evidence="6" id="KW-0752">Steroid biosynthesis</keyword>
<keyword evidence="6" id="KW-1207">Sterol metabolism</keyword>
<evidence type="ECO:0000256" key="1">
    <source>
        <dbReference type="ARBA" id="ARBA00004138"/>
    </source>
</evidence>
<evidence type="ECO:0000256" key="6">
    <source>
        <dbReference type="ARBA" id="ARBA00022778"/>
    </source>
</evidence>
<evidence type="ECO:0000256" key="8">
    <source>
        <dbReference type="ARBA" id="ARBA00023273"/>
    </source>
</evidence>
<protein>
    <recommendedName>
        <fullName evidence="4">Intraflagellar transport protein 56</fullName>
    </recommendedName>
</protein>
<keyword evidence="10" id="KW-0472">Membrane</keyword>